<evidence type="ECO:0000256" key="3">
    <source>
        <dbReference type="ARBA" id="ARBA00022771"/>
    </source>
</evidence>
<name>A0AA88B134_FICCA</name>
<evidence type="ECO:0000256" key="5">
    <source>
        <dbReference type="ARBA" id="ARBA00023015"/>
    </source>
</evidence>
<dbReference type="Proteomes" id="UP001187192">
    <property type="component" value="Unassembled WGS sequence"/>
</dbReference>
<dbReference type="EMBL" id="BTGU01000060">
    <property type="protein sequence ID" value="GMN55911.1"/>
    <property type="molecule type" value="Genomic_DNA"/>
</dbReference>
<protein>
    <recommendedName>
        <fullName evidence="11">SBP-type domain-containing protein</fullName>
    </recommendedName>
</protein>
<dbReference type="GO" id="GO:0003677">
    <property type="term" value="F:DNA binding"/>
    <property type="evidence" value="ECO:0007669"/>
    <property type="project" value="UniProtKB-KW"/>
</dbReference>
<proteinExistence type="predicted"/>
<evidence type="ECO:0000256" key="7">
    <source>
        <dbReference type="ARBA" id="ARBA00023163"/>
    </source>
</evidence>
<evidence type="ECO:0000256" key="1">
    <source>
        <dbReference type="ARBA" id="ARBA00004123"/>
    </source>
</evidence>
<feature type="compositionally biased region" description="Basic residues" evidence="10">
    <location>
        <begin position="140"/>
        <end position="151"/>
    </location>
</feature>
<feature type="region of interest" description="Disordered" evidence="10">
    <location>
        <begin position="38"/>
        <end position="76"/>
    </location>
</feature>
<dbReference type="InterPro" id="IPR004333">
    <property type="entry name" value="SBP_dom"/>
</dbReference>
<dbReference type="PANTHER" id="PTHR31251">
    <property type="entry name" value="SQUAMOSA PROMOTER-BINDING-LIKE PROTEIN 4"/>
    <property type="match status" value="1"/>
</dbReference>
<feature type="region of interest" description="Disordered" evidence="10">
    <location>
        <begin position="340"/>
        <end position="377"/>
    </location>
</feature>
<keyword evidence="5" id="KW-0805">Transcription regulation</keyword>
<accession>A0AA88B134</accession>
<dbReference type="GO" id="GO:0008270">
    <property type="term" value="F:zinc ion binding"/>
    <property type="evidence" value="ECO:0007669"/>
    <property type="project" value="UniProtKB-KW"/>
</dbReference>
<evidence type="ECO:0000259" key="11">
    <source>
        <dbReference type="PROSITE" id="PS51141"/>
    </source>
</evidence>
<feature type="region of interest" description="Disordered" evidence="10">
    <location>
        <begin position="1"/>
        <end position="25"/>
    </location>
</feature>
<evidence type="ECO:0000256" key="9">
    <source>
        <dbReference type="PROSITE-ProRule" id="PRU00470"/>
    </source>
</evidence>
<dbReference type="PROSITE" id="PS51141">
    <property type="entry name" value="ZF_SBP"/>
    <property type="match status" value="1"/>
</dbReference>
<dbReference type="AlphaFoldDB" id="A0AA88B134"/>
<dbReference type="InterPro" id="IPR036893">
    <property type="entry name" value="SBP_sf"/>
</dbReference>
<reference evidence="12" key="1">
    <citation type="submission" date="2023-07" db="EMBL/GenBank/DDBJ databases">
        <title>draft genome sequence of fig (Ficus carica).</title>
        <authorList>
            <person name="Takahashi T."/>
            <person name="Nishimura K."/>
        </authorList>
    </citation>
    <scope>NUCLEOTIDE SEQUENCE</scope>
</reference>
<keyword evidence="7" id="KW-0804">Transcription</keyword>
<evidence type="ECO:0000256" key="6">
    <source>
        <dbReference type="ARBA" id="ARBA00023125"/>
    </source>
</evidence>
<organism evidence="12 13">
    <name type="scientific">Ficus carica</name>
    <name type="common">Common fig</name>
    <dbReference type="NCBI Taxonomy" id="3494"/>
    <lineage>
        <taxon>Eukaryota</taxon>
        <taxon>Viridiplantae</taxon>
        <taxon>Streptophyta</taxon>
        <taxon>Embryophyta</taxon>
        <taxon>Tracheophyta</taxon>
        <taxon>Spermatophyta</taxon>
        <taxon>Magnoliopsida</taxon>
        <taxon>eudicotyledons</taxon>
        <taxon>Gunneridae</taxon>
        <taxon>Pentapetalae</taxon>
        <taxon>rosids</taxon>
        <taxon>fabids</taxon>
        <taxon>Rosales</taxon>
        <taxon>Moraceae</taxon>
        <taxon>Ficeae</taxon>
        <taxon>Ficus</taxon>
    </lineage>
</organism>
<dbReference type="Pfam" id="PF03110">
    <property type="entry name" value="SBP"/>
    <property type="match status" value="1"/>
</dbReference>
<comment type="caution">
    <text evidence="12">The sequence shown here is derived from an EMBL/GenBank/DDBJ whole genome shotgun (WGS) entry which is preliminary data.</text>
</comment>
<keyword evidence="6" id="KW-0238">DNA-binding</keyword>
<dbReference type="PANTHER" id="PTHR31251:SF191">
    <property type="entry name" value="SBP-TYPE DOMAIN-CONTAINING PROTEIN"/>
    <property type="match status" value="1"/>
</dbReference>
<keyword evidence="4" id="KW-0862">Zinc</keyword>
<evidence type="ECO:0000313" key="13">
    <source>
        <dbReference type="Proteomes" id="UP001187192"/>
    </source>
</evidence>
<comment type="subcellular location">
    <subcellularLocation>
        <location evidence="1">Nucleus</location>
    </subcellularLocation>
</comment>
<evidence type="ECO:0000256" key="10">
    <source>
        <dbReference type="SAM" id="MobiDB-lite"/>
    </source>
</evidence>
<keyword evidence="8" id="KW-0539">Nucleus</keyword>
<gene>
    <name evidence="12" type="ORF">TIFTF001_025030</name>
</gene>
<keyword evidence="13" id="KW-1185">Reference proteome</keyword>
<evidence type="ECO:0000256" key="8">
    <source>
        <dbReference type="ARBA" id="ARBA00023242"/>
    </source>
</evidence>
<feature type="compositionally biased region" description="Low complexity" evidence="10">
    <location>
        <begin position="1"/>
        <end position="20"/>
    </location>
</feature>
<dbReference type="SUPFAM" id="SSF103612">
    <property type="entry name" value="SBT domain"/>
    <property type="match status" value="1"/>
</dbReference>
<evidence type="ECO:0000256" key="2">
    <source>
        <dbReference type="ARBA" id="ARBA00022723"/>
    </source>
</evidence>
<keyword evidence="3 9" id="KW-0863">Zinc-finger</keyword>
<keyword evidence="2" id="KW-0479">Metal-binding</keyword>
<feature type="region of interest" description="Disordered" evidence="10">
    <location>
        <begin position="140"/>
        <end position="161"/>
    </location>
</feature>
<evidence type="ECO:0000313" key="12">
    <source>
        <dbReference type="EMBL" id="GMN55911.1"/>
    </source>
</evidence>
<evidence type="ECO:0000256" key="4">
    <source>
        <dbReference type="ARBA" id="ARBA00022833"/>
    </source>
</evidence>
<sequence length="377" mass="40228">MEITGSSSGGSSSSSPPNSSTESLNGLKFGKKIYFEDVGPTAPGKSGSGSSSTSSATATPPKKVRSGPVQAAQPPRCQVEGCKVDLSDAKAYYSRHKVCGMHSKSPKVIVAGLEQRFCQQCSRFHQLPEFDQGKRSCRRRLAGHNERRRKPPPGSLLSTRYESGSRVGSFLMDFSAYPRLGGRDAWPTARVTERVPGNHVPIPTGKFLPYSWQSSSENPPSDLFLQTSAACGTSIPVGHGIPPPPPGECISVVADSSCALSLLSNQPWGSRNRPSSGLGLHSLMNTQGAPVAEPTAAHGGGTVNHFPTTSWGLKSNMASSSSHQILPDLGLGQFSQQPLSSQFSGELELSQQSRRPFMEPGHSRDFDSNGQHMHWSL</sequence>
<dbReference type="Gene3D" id="4.10.1100.10">
    <property type="entry name" value="Transcription factor, SBP-box domain"/>
    <property type="match status" value="1"/>
</dbReference>
<dbReference type="FunFam" id="4.10.1100.10:FF:000001">
    <property type="entry name" value="Squamosa promoter-binding-like protein 14"/>
    <property type="match status" value="1"/>
</dbReference>
<dbReference type="GO" id="GO:0005634">
    <property type="term" value="C:nucleus"/>
    <property type="evidence" value="ECO:0007669"/>
    <property type="project" value="UniProtKB-SubCell"/>
</dbReference>
<feature type="compositionally biased region" description="Low complexity" evidence="10">
    <location>
        <begin position="39"/>
        <end position="61"/>
    </location>
</feature>
<feature type="domain" description="SBP-type" evidence="11">
    <location>
        <begin position="74"/>
        <end position="151"/>
    </location>
</feature>
<dbReference type="InterPro" id="IPR044817">
    <property type="entry name" value="SBP-like"/>
</dbReference>